<dbReference type="AlphaFoldDB" id="W7EG99"/>
<proteinExistence type="predicted"/>
<dbReference type="EMBL" id="KI968731">
    <property type="protein sequence ID" value="EUN27281.1"/>
    <property type="molecule type" value="Genomic_DNA"/>
</dbReference>
<dbReference type="RefSeq" id="XP_014556871.1">
    <property type="nucleotide sequence ID" value="XM_014701385.1"/>
</dbReference>
<sequence length="79" mass="9124">DLLHERSYTVIDIQKPHAVVTIYKHAPSLSIEQRVTQRQCIWAKTMMEVPTPIHTFASTHMRLVVCCRIASKAKTLYCQ</sequence>
<feature type="non-terminal residue" evidence="1">
    <location>
        <position position="1"/>
    </location>
</feature>
<dbReference type="GeneID" id="26260632"/>
<evidence type="ECO:0000313" key="1">
    <source>
        <dbReference type="EMBL" id="EUN27281.1"/>
    </source>
</evidence>
<gene>
    <name evidence="1" type="ORF">COCVIDRAFT_98829</name>
</gene>
<dbReference type="HOGENOM" id="CLU_2612415_0_0_1"/>
<accession>W7EG99</accession>
<protein>
    <submittedName>
        <fullName evidence="1">Uncharacterized protein</fullName>
    </submittedName>
</protein>
<reference evidence="1 2" key="1">
    <citation type="journal article" date="2013" name="PLoS Genet.">
        <title>Comparative genome structure, secondary metabolite, and effector coding capacity across Cochliobolus pathogens.</title>
        <authorList>
            <person name="Condon B.J."/>
            <person name="Leng Y."/>
            <person name="Wu D."/>
            <person name="Bushley K.E."/>
            <person name="Ohm R.A."/>
            <person name="Otillar R."/>
            <person name="Martin J."/>
            <person name="Schackwitz W."/>
            <person name="Grimwood J."/>
            <person name="MohdZainudin N."/>
            <person name="Xue C."/>
            <person name="Wang R."/>
            <person name="Manning V.A."/>
            <person name="Dhillon B."/>
            <person name="Tu Z.J."/>
            <person name="Steffenson B.J."/>
            <person name="Salamov A."/>
            <person name="Sun H."/>
            <person name="Lowry S."/>
            <person name="LaButti K."/>
            <person name="Han J."/>
            <person name="Copeland A."/>
            <person name="Lindquist E."/>
            <person name="Barry K."/>
            <person name="Schmutz J."/>
            <person name="Baker S.E."/>
            <person name="Ciuffetti L.M."/>
            <person name="Grigoriev I.V."/>
            <person name="Zhong S."/>
            <person name="Turgeon B.G."/>
        </authorList>
    </citation>
    <scope>NUCLEOTIDE SEQUENCE [LARGE SCALE GENOMIC DNA]</scope>
    <source>
        <strain evidence="1 2">FI3</strain>
    </source>
</reference>
<evidence type="ECO:0000313" key="2">
    <source>
        <dbReference type="Proteomes" id="UP000054337"/>
    </source>
</evidence>
<dbReference type="Proteomes" id="UP000054337">
    <property type="component" value="Unassembled WGS sequence"/>
</dbReference>
<keyword evidence="2" id="KW-1185">Reference proteome</keyword>
<organism evidence="1 2">
    <name type="scientific">Bipolaris victoriae (strain FI3)</name>
    <name type="common">Victoria blight of oats agent</name>
    <name type="synonym">Cochliobolus victoriae</name>
    <dbReference type="NCBI Taxonomy" id="930091"/>
    <lineage>
        <taxon>Eukaryota</taxon>
        <taxon>Fungi</taxon>
        <taxon>Dikarya</taxon>
        <taxon>Ascomycota</taxon>
        <taxon>Pezizomycotina</taxon>
        <taxon>Dothideomycetes</taxon>
        <taxon>Pleosporomycetidae</taxon>
        <taxon>Pleosporales</taxon>
        <taxon>Pleosporineae</taxon>
        <taxon>Pleosporaceae</taxon>
        <taxon>Bipolaris</taxon>
    </lineage>
</organism>
<name>W7EG99_BIPV3</name>